<feature type="domain" description="Radical SAM core" evidence="8">
    <location>
        <begin position="49"/>
        <end position="271"/>
    </location>
</feature>
<gene>
    <name evidence="9" type="ORF">LG35_01210</name>
</gene>
<evidence type="ECO:0000313" key="9">
    <source>
        <dbReference type="EMBL" id="KHE43092.1"/>
    </source>
</evidence>
<dbReference type="PANTHER" id="PTHR43726">
    <property type="entry name" value="3-METHYLORNITHINE SYNTHASE"/>
    <property type="match status" value="1"/>
</dbReference>
<dbReference type="InterPro" id="IPR013785">
    <property type="entry name" value="Aldolase_TIM"/>
</dbReference>
<dbReference type="PANTHER" id="PTHR43726:SF1">
    <property type="entry name" value="BIOTIN SYNTHASE"/>
    <property type="match status" value="1"/>
</dbReference>
<evidence type="ECO:0000256" key="6">
    <source>
        <dbReference type="ARBA" id="ARBA00023014"/>
    </source>
</evidence>
<evidence type="ECO:0000256" key="4">
    <source>
        <dbReference type="ARBA" id="ARBA00022723"/>
    </source>
</evidence>
<dbReference type="SUPFAM" id="SSF102114">
    <property type="entry name" value="Radical SAM enzymes"/>
    <property type="match status" value="1"/>
</dbReference>
<evidence type="ECO:0000256" key="1">
    <source>
        <dbReference type="ARBA" id="ARBA00001966"/>
    </source>
</evidence>
<dbReference type="SMART" id="SM00729">
    <property type="entry name" value="Elp3"/>
    <property type="match status" value="1"/>
</dbReference>
<dbReference type="PIRSF" id="PIRSF004762">
    <property type="entry name" value="CHP00423"/>
    <property type="match status" value="1"/>
</dbReference>
<dbReference type="SFLD" id="SFLDG01280">
    <property type="entry name" value="HydE/PylB-like"/>
    <property type="match status" value="1"/>
</dbReference>
<keyword evidence="4" id="KW-0479">Metal-binding</keyword>
<dbReference type="SFLD" id="SFLDF00348">
    <property type="entry name" value="FeFe_hydrogenase_maturase_(Hyd"/>
    <property type="match status" value="1"/>
</dbReference>
<comment type="caution">
    <text evidence="9">The sequence shown here is derived from an EMBL/GenBank/DDBJ whole genome shotgun (WGS) entry which is preliminary data.</text>
</comment>
<dbReference type="Gene3D" id="3.20.20.70">
    <property type="entry name" value="Aldolase class I"/>
    <property type="match status" value="1"/>
</dbReference>
<evidence type="ECO:0000259" key="8">
    <source>
        <dbReference type="PROSITE" id="PS51918"/>
    </source>
</evidence>
<evidence type="ECO:0000256" key="3">
    <source>
        <dbReference type="ARBA" id="ARBA00022691"/>
    </source>
</evidence>
<dbReference type="Pfam" id="PF04055">
    <property type="entry name" value="Radical_SAM"/>
    <property type="match status" value="1"/>
</dbReference>
<dbReference type="EMBL" id="JRGF01000001">
    <property type="protein sequence ID" value="KHE43092.1"/>
    <property type="molecule type" value="Genomic_DNA"/>
</dbReference>
<dbReference type="SMART" id="SM00876">
    <property type="entry name" value="BATS"/>
    <property type="match status" value="1"/>
</dbReference>
<proteinExistence type="predicted"/>
<dbReference type="InterPro" id="IPR034422">
    <property type="entry name" value="HydE/PylB-like"/>
</dbReference>
<dbReference type="CDD" id="cd01335">
    <property type="entry name" value="Radical_SAM"/>
    <property type="match status" value="1"/>
</dbReference>
<organism evidence="9 10">
    <name type="scientific">Alistipes inops</name>
    <dbReference type="NCBI Taxonomy" id="1501391"/>
    <lineage>
        <taxon>Bacteria</taxon>
        <taxon>Pseudomonadati</taxon>
        <taxon>Bacteroidota</taxon>
        <taxon>Bacteroidia</taxon>
        <taxon>Bacteroidales</taxon>
        <taxon>Rikenellaceae</taxon>
        <taxon>Alistipes</taxon>
    </lineage>
</organism>
<protein>
    <submittedName>
        <fullName evidence="9">Biotin synthase</fullName>
    </submittedName>
</protein>
<dbReference type="InterPro" id="IPR058240">
    <property type="entry name" value="rSAM_sf"/>
</dbReference>
<evidence type="ECO:0000256" key="5">
    <source>
        <dbReference type="ARBA" id="ARBA00023004"/>
    </source>
</evidence>
<dbReference type="SFLD" id="SFLDG01060">
    <property type="entry name" value="BATS_domain_containing"/>
    <property type="match status" value="1"/>
</dbReference>
<dbReference type="RefSeq" id="WP_035471381.1">
    <property type="nucleotide sequence ID" value="NZ_JRGF01000001.1"/>
</dbReference>
<evidence type="ECO:0000256" key="2">
    <source>
        <dbReference type="ARBA" id="ARBA00022485"/>
    </source>
</evidence>
<keyword evidence="2" id="KW-0004">4Fe-4S</keyword>
<evidence type="ECO:0000256" key="7">
    <source>
        <dbReference type="ARBA" id="ARBA00034078"/>
    </source>
</evidence>
<dbReference type="Proteomes" id="UP000030889">
    <property type="component" value="Unassembled WGS sequence"/>
</dbReference>
<comment type="cofactor">
    <cofactor evidence="1">
        <name>[4Fe-4S] cluster</name>
        <dbReference type="ChEBI" id="CHEBI:49883"/>
    </cofactor>
</comment>
<dbReference type="NCBIfam" id="TIGR03956">
    <property type="entry name" value="rSAM_HydE"/>
    <property type="match status" value="1"/>
</dbReference>
<keyword evidence="5" id="KW-0408">Iron</keyword>
<keyword evidence="3" id="KW-0949">S-adenosyl-L-methionine</keyword>
<dbReference type="SFLD" id="SFLDS00029">
    <property type="entry name" value="Radical_SAM"/>
    <property type="match status" value="1"/>
</dbReference>
<keyword evidence="6" id="KW-0411">Iron-sulfur</keyword>
<dbReference type="InterPro" id="IPR024021">
    <property type="entry name" value="FeFe-hyd_HydE_rSAM"/>
</dbReference>
<accession>A0ABR4YLR1</accession>
<dbReference type="PROSITE" id="PS51918">
    <property type="entry name" value="RADICAL_SAM"/>
    <property type="match status" value="1"/>
</dbReference>
<comment type="cofactor">
    <cofactor evidence="7">
        <name>[2Fe-2S] cluster</name>
        <dbReference type="ChEBI" id="CHEBI:190135"/>
    </cofactor>
</comment>
<sequence>MKRLVDRLRLGGDLGPEDYAALLKGAAEGPLLAYAMQAAREVAVARFGTGIFIRGLIEITNYCRNDCYYCGIRRSNRRVERYRLSREEILTCCRTGHTLGFRTFVLQGGEDAALDDAWIEEVVRSIRREFPDCAITLSLGERTREAYERFYRAGADRYLLRHETATREHYAQLHPVSMSFDHRMQNLRELKEIGYQTGTGIMVGSPWQTTEHLVRDILFIAEFRPQMIGLGPYIPQNDTPFAGQPAGSIRTTLMLLAIFRLMFPDALIPSTTALATLAPDGREQGILAGANVVMPNLSPPANRAKYALYNDKKATGLESAEGLRGLEAQLNAIGYRISYERGDYKPSDTQ</sequence>
<dbReference type="InterPro" id="IPR010722">
    <property type="entry name" value="BATS_dom"/>
</dbReference>
<dbReference type="InterPro" id="IPR006638">
    <property type="entry name" value="Elp3/MiaA/NifB-like_rSAM"/>
</dbReference>
<evidence type="ECO:0000313" key="10">
    <source>
        <dbReference type="Proteomes" id="UP000030889"/>
    </source>
</evidence>
<dbReference type="InterPro" id="IPR007197">
    <property type="entry name" value="rSAM"/>
</dbReference>
<name>A0ABR4YLR1_9BACT</name>
<keyword evidence="10" id="KW-1185">Reference proteome</keyword>
<reference evidence="9 10" key="1">
    <citation type="submission" date="2014-09" db="EMBL/GenBank/DDBJ databases">
        <title>Alistipes sp. 627, sp. nov., a novel member of the family Rikenellaceae isolated from human faeces.</title>
        <authorList>
            <person name="Shkoporov A.N."/>
            <person name="Chaplin A.V."/>
            <person name="Motuzova O.V."/>
            <person name="Kafarskaia L.I."/>
            <person name="Khokhlova E.V."/>
            <person name="Efimov B.A."/>
        </authorList>
    </citation>
    <scope>NUCLEOTIDE SEQUENCE [LARGE SCALE GENOMIC DNA]</scope>
    <source>
        <strain evidence="9 10">627</strain>
    </source>
</reference>